<dbReference type="FunFam" id="3.20.20.140:FF:000023">
    <property type="entry name" value="N-acetylglucosamine-6-phosphate deacetylase"/>
    <property type="match status" value="1"/>
</dbReference>
<gene>
    <name evidence="14" type="primary">LOC109487809</name>
</gene>
<keyword evidence="6" id="KW-0479">Metal-binding</keyword>
<comment type="similarity">
    <text evidence="3">Belongs to the metallo-dependent hydrolases superfamily. NagA family.</text>
</comment>
<dbReference type="GO" id="GO:0106279">
    <property type="term" value="P:negative regulation of UDP-N-acetylglucosamine biosynthetic process"/>
    <property type="evidence" value="ECO:0007669"/>
    <property type="project" value="UniProtKB-ARBA"/>
</dbReference>
<dbReference type="SUPFAM" id="SSF51556">
    <property type="entry name" value="Metallo-dependent hydrolases"/>
    <property type="match status" value="1"/>
</dbReference>
<dbReference type="Gene3D" id="2.30.40.10">
    <property type="entry name" value="Urease, subunit C, domain 1"/>
    <property type="match status" value="1"/>
</dbReference>
<dbReference type="GeneID" id="109487809"/>
<dbReference type="RefSeq" id="XP_019647443.1">
    <property type="nucleotide sequence ID" value="XM_019791884.1"/>
</dbReference>
<evidence type="ECO:0000256" key="7">
    <source>
        <dbReference type="ARBA" id="ARBA00022801"/>
    </source>
</evidence>
<dbReference type="FunFam" id="2.30.40.10:FF:000058">
    <property type="entry name" value="N-acetylglucosamine-6-phosphate deacetylase"/>
    <property type="match status" value="1"/>
</dbReference>
<accession>A0A6P5ACM1</accession>
<dbReference type="InterPro" id="IPR032466">
    <property type="entry name" value="Metal_Hydrolase"/>
</dbReference>
<dbReference type="Pfam" id="PF01979">
    <property type="entry name" value="Amidohydro_1"/>
    <property type="match status" value="1"/>
</dbReference>
<name>A0A6P5ACM1_BRABE</name>
<protein>
    <recommendedName>
        <fullName evidence="5">N-acetylglucosamine-6-phosphate deacetylase</fullName>
        <ecNumber evidence="4">3.5.1.25</ecNumber>
    </recommendedName>
    <alternativeName>
        <fullName evidence="9">Amidohydrolase domain-containing protein 2</fullName>
    </alternativeName>
</protein>
<evidence type="ECO:0000256" key="1">
    <source>
        <dbReference type="ARBA" id="ARBA00001968"/>
    </source>
</evidence>
<dbReference type="InterPro" id="IPR003764">
    <property type="entry name" value="GlcNAc_6-P_deAcase"/>
</dbReference>
<dbReference type="PANTHER" id="PTHR11113">
    <property type="entry name" value="N-ACETYLGLUCOSAMINE-6-PHOSPHATE DEACETYLASE"/>
    <property type="match status" value="1"/>
</dbReference>
<evidence type="ECO:0000256" key="9">
    <source>
        <dbReference type="ARBA" id="ARBA00030976"/>
    </source>
</evidence>
<feature type="domain" description="Amidohydrolase-related" evidence="12">
    <location>
        <begin position="98"/>
        <end position="436"/>
    </location>
</feature>
<dbReference type="GO" id="GO:0006046">
    <property type="term" value="P:N-acetylglucosamine catabolic process"/>
    <property type="evidence" value="ECO:0007669"/>
    <property type="project" value="TreeGrafter"/>
</dbReference>
<dbReference type="PANTHER" id="PTHR11113:SF14">
    <property type="entry name" value="N-ACETYLGLUCOSAMINE-6-PHOSPHATE DEACETYLASE"/>
    <property type="match status" value="1"/>
</dbReference>
<comment type="cofactor">
    <cofactor evidence="1">
        <name>a divalent metal cation</name>
        <dbReference type="ChEBI" id="CHEBI:60240"/>
    </cofactor>
</comment>
<evidence type="ECO:0000256" key="11">
    <source>
        <dbReference type="SAM" id="MobiDB-lite"/>
    </source>
</evidence>
<dbReference type="GO" id="GO:0019262">
    <property type="term" value="P:N-acetylneuraminate catabolic process"/>
    <property type="evidence" value="ECO:0007669"/>
    <property type="project" value="UniProtKB-UniPathway"/>
</dbReference>
<dbReference type="FunFam" id="2.30.40.10:FF:000065">
    <property type="entry name" value="N-acetylglucosamine-6-phosphate deacetylase"/>
    <property type="match status" value="1"/>
</dbReference>
<organism evidence="13 14">
    <name type="scientific">Branchiostoma belcheri</name>
    <name type="common">Amphioxus</name>
    <dbReference type="NCBI Taxonomy" id="7741"/>
    <lineage>
        <taxon>Eukaryota</taxon>
        <taxon>Metazoa</taxon>
        <taxon>Chordata</taxon>
        <taxon>Cephalochordata</taxon>
        <taxon>Leptocardii</taxon>
        <taxon>Amphioxiformes</taxon>
        <taxon>Branchiostomatidae</taxon>
        <taxon>Branchiostoma</taxon>
    </lineage>
</organism>
<evidence type="ECO:0000256" key="2">
    <source>
        <dbReference type="ARBA" id="ARBA00004878"/>
    </source>
</evidence>
<evidence type="ECO:0000259" key="12">
    <source>
        <dbReference type="Pfam" id="PF01979"/>
    </source>
</evidence>
<evidence type="ECO:0000256" key="3">
    <source>
        <dbReference type="ARBA" id="ARBA00010716"/>
    </source>
</evidence>
<comment type="pathway">
    <text evidence="2">Amino-sugar metabolism; N-acetylneuraminate degradation.</text>
</comment>
<keyword evidence="13" id="KW-1185">Reference proteome</keyword>
<keyword evidence="8" id="KW-0119">Carbohydrate metabolism</keyword>
<evidence type="ECO:0000256" key="4">
    <source>
        <dbReference type="ARBA" id="ARBA00011899"/>
    </source>
</evidence>
<dbReference type="KEGG" id="bbel:109487809"/>
<dbReference type="InterPro" id="IPR011059">
    <property type="entry name" value="Metal-dep_hydrolase_composite"/>
</dbReference>
<evidence type="ECO:0000313" key="13">
    <source>
        <dbReference type="Proteomes" id="UP000515135"/>
    </source>
</evidence>
<dbReference type="UniPathway" id="UPA00629"/>
<dbReference type="OrthoDB" id="10264777at2759"/>
<comment type="catalytic activity">
    <reaction evidence="10">
        <text>N-acetyl-D-glucosamine 6-phosphate + H2O = D-glucosamine 6-phosphate + acetate</text>
        <dbReference type="Rhea" id="RHEA:22936"/>
        <dbReference type="ChEBI" id="CHEBI:15377"/>
        <dbReference type="ChEBI" id="CHEBI:30089"/>
        <dbReference type="ChEBI" id="CHEBI:57513"/>
        <dbReference type="ChEBI" id="CHEBI:58725"/>
        <dbReference type="EC" id="3.5.1.25"/>
    </reaction>
</comment>
<dbReference type="Proteomes" id="UP000515135">
    <property type="component" value="Unplaced"/>
</dbReference>
<feature type="region of interest" description="Disordered" evidence="11">
    <location>
        <begin position="1"/>
        <end position="23"/>
    </location>
</feature>
<dbReference type="NCBIfam" id="TIGR00221">
    <property type="entry name" value="nagA"/>
    <property type="match status" value="1"/>
</dbReference>
<evidence type="ECO:0000256" key="6">
    <source>
        <dbReference type="ARBA" id="ARBA00022723"/>
    </source>
</evidence>
<dbReference type="EC" id="3.5.1.25" evidence="4"/>
<sequence>MSRQKSSSSLKRKCPDDRGRAVKGRGPWSATVYGYLEMPSNRSTSTIYQFYNCRILKDGKLQREDLWIRDGKILNPEKLFFDEKGYADVRIDCKNLLISPGYIDVQINGGFGVDFSSDVENIEEGLSKVAKGLLAYGCTSFCPTIVTSPPEIYKQILPRIKLRDGSSEGAGVLGIHIEGPFISKDKKGAHPERYLKKFHQGWDDVLDTYSTLEGVKLFTVAPELENSSDVIKQMVKRNIRVSVGHSSANLSQAEAAVKAGATCITHLFNAMGPFHHRDPGIVGLLTSHKIPKGVTLFYGMIADGIHTDPAALRIAYRAHPRGLMLVTDAINAMGYPIGTHKIGQLDVDVTSDGQACISGTNTLCGSIVTMDKCVKHFLEATSCSVEEALDAGTRHPAEMLGIAAQKGTLGYNSDADFILLDDELNVQATYIAGELVWDKVKGHHGKRTIQRKTLS</sequence>
<evidence type="ECO:0000313" key="14">
    <source>
        <dbReference type="RefSeq" id="XP_019647443.1"/>
    </source>
</evidence>
<dbReference type="CDD" id="cd00854">
    <property type="entry name" value="NagA"/>
    <property type="match status" value="1"/>
</dbReference>
<dbReference type="GO" id="GO:0046872">
    <property type="term" value="F:metal ion binding"/>
    <property type="evidence" value="ECO:0007669"/>
    <property type="project" value="UniProtKB-KW"/>
</dbReference>
<dbReference type="SUPFAM" id="SSF51338">
    <property type="entry name" value="Composite domain of metallo-dependent hydrolases"/>
    <property type="match status" value="1"/>
</dbReference>
<proteinExistence type="inferred from homology"/>
<evidence type="ECO:0000256" key="8">
    <source>
        <dbReference type="ARBA" id="ARBA00023277"/>
    </source>
</evidence>
<evidence type="ECO:0000256" key="5">
    <source>
        <dbReference type="ARBA" id="ARBA00018029"/>
    </source>
</evidence>
<reference evidence="14" key="1">
    <citation type="submission" date="2025-08" db="UniProtKB">
        <authorList>
            <consortium name="RefSeq"/>
        </authorList>
    </citation>
    <scope>IDENTIFICATION</scope>
    <source>
        <tissue evidence="14">Gonad</tissue>
    </source>
</reference>
<evidence type="ECO:0000256" key="10">
    <source>
        <dbReference type="ARBA" id="ARBA00047647"/>
    </source>
</evidence>
<dbReference type="InterPro" id="IPR006680">
    <property type="entry name" value="Amidohydro-rel"/>
</dbReference>
<keyword evidence="7" id="KW-0378">Hydrolase</keyword>
<dbReference type="Gene3D" id="3.20.20.140">
    <property type="entry name" value="Metal-dependent hydrolases"/>
    <property type="match status" value="1"/>
</dbReference>
<dbReference type="GO" id="GO:0008448">
    <property type="term" value="F:N-acetylglucosamine-6-phosphate deacetylase activity"/>
    <property type="evidence" value="ECO:0007669"/>
    <property type="project" value="UniProtKB-EC"/>
</dbReference>
<dbReference type="AlphaFoldDB" id="A0A6P5ACM1"/>